<organism evidence="6">
    <name type="scientific">Noctiluca scintillans</name>
    <name type="common">Sea sparkle</name>
    <name type="synonym">Red tide dinoflagellate</name>
    <dbReference type="NCBI Taxonomy" id="2966"/>
    <lineage>
        <taxon>Eukaryota</taxon>
        <taxon>Sar</taxon>
        <taxon>Alveolata</taxon>
        <taxon>Dinophyceae</taxon>
        <taxon>Noctilucales</taxon>
        <taxon>Noctilucaceae</taxon>
        <taxon>Noctiluca</taxon>
    </lineage>
</organism>
<dbReference type="FunFam" id="3.40.50.720:FF:000033">
    <property type="entry name" value="Adenylyltransferase and sulfurtransferase MOCS3"/>
    <property type="match status" value="1"/>
</dbReference>
<evidence type="ECO:0000256" key="1">
    <source>
        <dbReference type="ARBA" id="ARBA00022679"/>
    </source>
</evidence>
<dbReference type="CDD" id="cd00757">
    <property type="entry name" value="ThiF_MoeB_HesA_family"/>
    <property type="match status" value="1"/>
</dbReference>
<dbReference type="InterPro" id="IPR045886">
    <property type="entry name" value="ThiF/MoeB/HesA"/>
</dbReference>
<name>A0A7S1F242_NOCSC</name>
<dbReference type="GO" id="GO:0016779">
    <property type="term" value="F:nucleotidyltransferase activity"/>
    <property type="evidence" value="ECO:0007669"/>
    <property type="project" value="TreeGrafter"/>
</dbReference>
<dbReference type="PROSITE" id="PS50206">
    <property type="entry name" value="RHODANESE_3"/>
    <property type="match status" value="1"/>
</dbReference>
<dbReference type="SMART" id="SM00450">
    <property type="entry name" value="RHOD"/>
    <property type="match status" value="1"/>
</dbReference>
<accession>A0A7S1F242</accession>
<keyword evidence="4" id="KW-0812">Transmembrane</keyword>
<feature type="domain" description="Rhodanese" evidence="5">
    <location>
        <begin position="362"/>
        <end position="465"/>
    </location>
</feature>
<keyword evidence="2" id="KW-0547">Nucleotide-binding</keyword>
<reference evidence="6" key="1">
    <citation type="submission" date="2021-01" db="EMBL/GenBank/DDBJ databases">
        <authorList>
            <person name="Corre E."/>
            <person name="Pelletier E."/>
            <person name="Niang G."/>
            <person name="Scheremetjew M."/>
            <person name="Finn R."/>
            <person name="Kale V."/>
            <person name="Holt S."/>
            <person name="Cochrane G."/>
            <person name="Meng A."/>
            <person name="Brown T."/>
            <person name="Cohen L."/>
        </authorList>
    </citation>
    <scope>NUCLEOTIDE SEQUENCE</scope>
</reference>
<dbReference type="GO" id="GO:0005737">
    <property type="term" value="C:cytoplasm"/>
    <property type="evidence" value="ECO:0007669"/>
    <property type="project" value="TreeGrafter"/>
</dbReference>
<dbReference type="Gene3D" id="3.40.250.10">
    <property type="entry name" value="Rhodanese-like domain"/>
    <property type="match status" value="1"/>
</dbReference>
<dbReference type="EMBL" id="HBFQ01017868">
    <property type="protein sequence ID" value="CAD8838138.1"/>
    <property type="molecule type" value="Transcribed_RNA"/>
</dbReference>
<evidence type="ECO:0000256" key="2">
    <source>
        <dbReference type="ARBA" id="ARBA00022741"/>
    </source>
</evidence>
<evidence type="ECO:0000259" key="5">
    <source>
        <dbReference type="PROSITE" id="PS50206"/>
    </source>
</evidence>
<dbReference type="PANTHER" id="PTHR10953:SF102">
    <property type="entry name" value="ADENYLYLTRANSFERASE AND SULFURTRANSFERASE MOCS3"/>
    <property type="match status" value="1"/>
</dbReference>
<evidence type="ECO:0000256" key="3">
    <source>
        <dbReference type="ARBA" id="ARBA00022840"/>
    </source>
</evidence>
<evidence type="ECO:0000313" key="6">
    <source>
        <dbReference type="EMBL" id="CAD8838138.1"/>
    </source>
</evidence>
<keyword evidence="4" id="KW-1133">Transmembrane helix</keyword>
<evidence type="ECO:0000256" key="4">
    <source>
        <dbReference type="SAM" id="Phobius"/>
    </source>
</evidence>
<keyword evidence="1" id="KW-0808">Transferase</keyword>
<dbReference type="GO" id="GO:0042292">
    <property type="term" value="F:URM1 activating enzyme activity"/>
    <property type="evidence" value="ECO:0007669"/>
    <property type="project" value="TreeGrafter"/>
</dbReference>
<dbReference type="GO" id="GO:0005524">
    <property type="term" value="F:ATP binding"/>
    <property type="evidence" value="ECO:0007669"/>
    <property type="project" value="UniProtKB-KW"/>
</dbReference>
<dbReference type="InterPro" id="IPR036873">
    <property type="entry name" value="Rhodanese-like_dom_sf"/>
</dbReference>
<dbReference type="InterPro" id="IPR035985">
    <property type="entry name" value="Ubiquitin-activating_enz"/>
</dbReference>
<dbReference type="GO" id="GO:0004792">
    <property type="term" value="F:thiosulfate-cyanide sulfurtransferase activity"/>
    <property type="evidence" value="ECO:0007669"/>
    <property type="project" value="TreeGrafter"/>
</dbReference>
<gene>
    <name evidence="6" type="ORF">NSCI0253_LOCUS12486</name>
</gene>
<dbReference type="Pfam" id="PF00899">
    <property type="entry name" value="ThiF"/>
    <property type="match status" value="1"/>
</dbReference>
<keyword evidence="4" id="KW-0472">Membrane</keyword>
<dbReference type="Pfam" id="PF00581">
    <property type="entry name" value="Rhodanese"/>
    <property type="match status" value="1"/>
</dbReference>
<keyword evidence="3" id="KW-0067">ATP-binding</keyword>
<feature type="transmembrane region" description="Helical" evidence="4">
    <location>
        <begin position="30"/>
        <end position="48"/>
    </location>
</feature>
<dbReference type="AlphaFoldDB" id="A0A7S1F242"/>
<protein>
    <recommendedName>
        <fullName evidence="5">Rhodanese domain-containing protein</fullName>
    </recommendedName>
</protein>
<dbReference type="InterPro" id="IPR001763">
    <property type="entry name" value="Rhodanese-like_dom"/>
</dbReference>
<dbReference type="Gene3D" id="3.40.50.720">
    <property type="entry name" value="NAD(P)-binding Rossmann-like Domain"/>
    <property type="match status" value="1"/>
</dbReference>
<dbReference type="PANTHER" id="PTHR10953">
    <property type="entry name" value="UBIQUITIN-ACTIVATING ENZYME E1"/>
    <property type="match status" value="1"/>
</dbReference>
<proteinExistence type="predicted"/>
<dbReference type="InterPro" id="IPR000594">
    <property type="entry name" value="ThiF_NAD_FAD-bd"/>
</dbReference>
<sequence length="470" mass="50254">MVLKGFGDSLGVPTRNVLGFGAQRSRNRDIVLAFTVGLAGAGLVRLCLLRKGPTRSTPEPQDEDPLWNTCGLSRAELQRFSRQLALQSFGVDGQRALMEARVLVVGAGGLGCPIAMYLSAAGVGHLTLVDGDTVDVSNLHRQVGFSSDFVGRNKSEVLRRRCLDINNLVEIVAHTERVVSVDMASELGARHDLLVDGTDNPRTRYILNDAAVACGRPLVAAASVGLSGQIATYNDGGPCLRCVFPDFPGADAAERTASCAEHGVLGPVPGIMGTIAAVEVIKLLTPKLRKARLSGRMLMYDALDSERPFWSLRLTKNPDCTCCGHNARSPVDLALPPEAMCSLETGDIWPIKPKMLRAQLSAGDPLVVVDVRPAPHFAVSHLNVAVHWPLSSIQAASDEEIRCRVAELVGRPGDKFGKRRLVVCVCRLGNDSALAARRLGHAGVDVWNLSGGLQAFASCAPENIISPWLT</sequence>
<dbReference type="SUPFAM" id="SSF69572">
    <property type="entry name" value="Activating enzymes of the ubiquitin-like proteins"/>
    <property type="match status" value="1"/>
</dbReference>